<proteinExistence type="predicted"/>
<dbReference type="AlphaFoldDB" id="A0A7W9DT06"/>
<feature type="chain" id="PRO_5030626281" evidence="1">
    <location>
        <begin position="30"/>
        <end position="100"/>
    </location>
</feature>
<evidence type="ECO:0000313" key="3">
    <source>
        <dbReference type="Proteomes" id="UP000588112"/>
    </source>
</evidence>
<sequence length="100" mass="10464">MRRNRAAAVSATALLTASLVLGSASPAHAVPTGCTTWQEGYVVYSQCTGGTGTQAAWASGVHVNPMVGWIEMSGPRVGVGEISSVNFRGTVWYRGTTLYD</sequence>
<protein>
    <submittedName>
        <fullName evidence="2">Uncharacterized protein</fullName>
    </submittedName>
</protein>
<comment type="caution">
    <text evidence="2">The sequence shown here is derived from an EMBL/GenBank/DDBJ whole genome shotgun (WGS) entry which is preliminary data.</text>
</comment>
<keyword evidence="1" id="KW-0732">Signal</keyword>
<accession>A0A7W9DT06</accession>
<keyword evidence="3" id="KW-1185">Reference proteome</keyword>
<organism evidence="2 3">
    <name type="scientific">Sphaerisporangium krabiense</name>
    <dbReference type="NCBI Taxonomy" id="763782"/>
    <lineage>
        <taxon>Bacteria</taxon>
        <taxon>Bacillati</taxon>
        <taxon>Actinomycetota</taxon>
        <taxon>Actinomycetes</taxon>
        <taxon>Streptosporangiales</taxon>
        <taxon>Streptosporangiaceae</taxon>
        <taxon>Sphaerisporangium</taxon>
    </lineage>
</organism>
<dbReference type="Proteomes" id="UP000588112">
    <property type="component" value="Unassembled WGS sequence"/>
</dbReference>
<dbReference type="RefSeq" id="WP_184616633.1">
    <property type="nucleotide sequence ID" value="NZ_BOOS01000043.1"/>
</dbReference>
<name>A0A7W9DT06_9ACTN</name>
<feature type="signal peptide" evidence="1">
    <location>
        <begin position="1"/>
        <end position="29"/>
    </location>
</feature>
<evidence type="ECO:0000313" key="2">
    <source>
        <dbReference type="EMBL" id="MBB5630126.1"/>
    </source>
</evidence>
<evidence type="ECO:0000256" key="1">
    <source>
        <dbReference type="SAM" id="SignalP"/>
    </source>
</evidence>
<reference evidence="2 3" key="1">
    <citation type="submission" date="2020-08" db="EMBL/GenBank/DDBJ databases">
        <title>Sequencing the genomes of 1000 actinobacteria strains.</title>
        <authorList>
            <person name="Klenk H.-P."/>
        </authorList>
    </citation>
    <scope>NUCLEOTIDE SEQUENCE [LARGE SCALE GENOMIC DNA]</scope>
    <source>
        <strain evidence="2 3">DSM 45790</strain>
    </source>
</reference>
<dbReference type="EMBL" id="JACHBR010000002">
    <property type="protein sequence ID" value="MBB5630126.1"/>
    <property type="molecule type" value="Genomic_DNA"/>
</dbReference>
<gene>
    <name evidence="2" type="ORF">BJ981_005890</name>
</gene>